<dbReference type="AlphaFoldDB" id="A0A177B7V2"/>
<dbReference type="EMBL" id="LWCA01000160">
    <property type="protein sequence ID" value="OAF70325.1"/>
    <property type="molecule type" value="Genomic_DNA"/>
</dbReference>
<protein>
    <submittedName>
        <fullName evidence="1">Uncharacterized protein</fullName>
    </submittedName>
</protein>
<name>A0A177B7V2_9BILA</name>
<comment type="caution">
    <text evidence="1">The sequence shown here is derived from an EMBL/GenBank/DDBJ whole genome shotgun (WGS) entry which is preliminary data.</text>
</comment>
<proteinExistence type="predicted"/>
<sequence length="264" mass="31178">MFNSRKQELYSSLKAPLRDDDNIYYTILFQNLTILMFNKKLISKPKKCWIKVSVLNLDFKGSYCEHDSNLFLFNISIDENFEFIPLYFKVSLYINSIFIKRCIGKSKITNCKKSKDGNSTISSRLYDKHETFIGIVNLYINQKLYPPKKERQTSAKLHPTIPYQMEKKKSKSCKFSSSSNLPLTLQPKKNIVSNLLPSYDAYEMISKNLQIRKLLRNSKHYNIEWIDNLIEKFPNMSKLYTIRYHLIYQFNEELTQGIKAINVE</sequence>
<accession>A0A177B7V2</accession>
<dbReference type="Proteomes" id="UP000078046">
    <property type="component" value="Unassembled WGS sequence"/>
</dbReference>
<organism evidence="1 2">
    <name type="scientific">Intoshia linei</name>
    <dbReference type="NCBI Taxonomy" id="1819745"/>
    <lineage>
        <taxon>Eukaryota</taxon>
        <taxon>Metazoa</taxon>
        <taxon>Spiralia</taxon>
        <taxon>Lophotrochozoa</taxon>
        <taxon>Mesozoa</taxon>
        <taxon>Orthonectida</taxon>
        <taxon>Rhopaluridae</taxon>
        <taxon>Intoshia</taxon>
    </lineage>
</organism>
<reference evidence="1 2" key="1">
    <citation type="submission" date="2016-04" db="EMBL/GenBank/DDBJ databases">
        <title>The genome of Intoshia linei affirms orthonectids as highly simplified spiralians.</title>
        <authorList>
            <person name="Mikhailov K.V."/>
            <person name="Slusarev G.S."/>
            <person name="Nikitin M.A."/>
            <person name="Logacheva M.D."/>
            <person name="Penin A."/>
            <person name="Aleoshin V."/>
            <person name="Panchin Y.V."/>
        </authorList>
    </citation>
    <scope>NUCLEOTIDE SEQUENCE [LARGE SCALE GENOMIC DNA]</scope>
    <source>
        <strain evidence="1">Intl2013</strain>
        <tissue evidence="1">Whole animal</tissue>
    </source>
</reference>
<gene>
    <name evidence="1" type="ORF">A3Q56_01962</name>
</gene>
<evidence type="ECO:0000313" key="1">
    <source>
        <dbReference type="EMBL" id="OAF70325.1"/>
    </source>
</evidence>
<keyword evidence="2" id="KW-1185">Reference proteome</keyword>
<evidence type="ECO:0000313" key="2">
    <source>
        <dbReference type="Proteomes" id="UP000078046"/>
    </source>
</evidence>